<evidence type="ECO:0000259" key="2">
    <source>
        <dbReference type="PROSITE" id="PS52001"/>
    </source>
</evidence>
<evidence type="ECO:0000313" key="3">
    <source>
        <dbReference type="EMBL" id="PIA96071.1"/>
    </source>
</evidence>
<evidence type="ECO:0000313" key="4">
    <source>
        <dbReference type="EMBL" id="WPB07435.1"/>
    </source>
</evidence>
<dbReference type="InterPro" id="IPR047574">
    <property type="entry name" value="AD"/>
</dbReference>
<dbReference type="Proteomes" id="UP000230605">
    <property type="component" value="Chromosome 8"/>
</dbReference>
<gene>
    <name evidence="3" type="ORF">CB0940_10709</name>
    <name evidence="4" type="ORF">RHO25_012096</name>
</gene>
<name>A0A2G5HU60_CERBT</name>
<feature type="domain" description="AD" evidence="2">
    <location>
        <begin position="112"/>
        <end position="212"/>
    </location>
</feature>
<dbReference type="PROSITE" id="PS52001">
    <property type="entry name" value="AD"/>
    <property type="match status" value="1"/>
</dbReference>
<dbReference type="Proteomes" id="UP001302367">
    <property type="component" value="Chromosome 8"/>
</dbReference>
<dbReference type="InterPro" id="IPR019181">
    <property type="entry name" value="LSM12_ABD"/>
</dbReference>
<dbReference type="PANTHER" id="PTHR13542">
    <property type="entry name" value="LSM12 HOMOLOG"/>
    <property type="match status" value="1"/>
</dbReference>
<accession>A0A2G5HU60</accession>
<dbReference type="SMART" id="SM00995">
    <property type="entry name" value="AD"/>
    <property type="match status" value="1"/>
</dbReference>
<keyword evidence="6" id="KW-1185">Reference proteome</keyword>
<evidence type="ECO:0000313" key="6">
    <source>
        <dbReference type="Proteomes" id="UP001302367"/>
    </source>
</evidence>
<sequence>MADVAKRNSGRVATPKQTGSPLPGEVMETAMKAVGGRVRLTNTLNTTFEGTLYTVDPTLRLIALNTRSPPPNPSTNPASVPGDYHIIPIASIREFHVLSLGEKDYLSQTAPTKIDTRYLQNRLEKRVEQLREEKQHKGQGVSEDAQRLYDRLRQVNIPVRWHAGRDGPQMIVHDAVMVSAPFEPANCVAPADKQAVLQLVKRVIEGERKKLGLSAASGGVRKGG</sequence>
<feature type="region of interest" description="Disordered" evidence="1">
    <location>
        <begin position="1"/>
        <end position="24"/>
    </location>
</feature>
<dbReference type="OrthoDB" id="1057137at2759"/>
<dbReference type="EMBL" id="LKMD01000103">
    <property type="protein sequence ID" value="PIA96071.1"/>
    <property type="molecule type" value="Genomic_DNA"/>
</dbReference>
<evidence type="ECO:0000313" key="5">
    <source>
        <dbReference type="Proteomes" id="UP000230605"/>
    </source>
</evidence>
<dbReference type="EMBL" id="CP134191">
    <property type="protein sequence ID" value="WPB07435.1"/>
    <property type="molecule type" value="Genomic_DNA"/>
</dbReference>
<dbReference type="Pfam" id="PF09793">
    <property type="entry name" value="AD"/>
    <property type="match status" value="1"/>
</dbReference>
<protein>
    <recommendedName>
        <fullName evidence="2">AD domain-containing protein</fullName>
    </recommendedName>
</protein>
<organism evidence="3 5">
    <name type="scientific">Cercospora beticola</name>
    <name type="common">Sugarbeet leaf spot fungus</name>
    <dbReference type="NCBI Taxonomy" id="122368"/>
    <lineage>
        <taxon>Eukaryota</taxon>
        <taxon>Fungi</taxon>
        <taxon>Dikarya</taxon>
        <taxon>Ascomycota</taxon>
        <taxon>Pezizomycotina</taxon>
        <taxon>Dothideomycetes</taxon>
        <taxon>Dothideomycetidae</taxon>
        <taxon>Mycosphaerellales</taxon>
        <taxon>Mycosphaerellaceae</taxon>
        <taxon>Cercospora</taxon>
    </lineage>
</organism>
<proteinExistence type="predicted"/>
<reference evidence="3 5" key="1">
    <citation type="submission" date="2015-10" db="EMBL/GenBank/DDBJ databases">
        <title>The cercosporin biosynthetic gene cluster was horizontally transferred to several fungal lineages and shown to be expanded in Cercospora beticola based on microsynteny with recipient genomes.</title>
        <authorList>
            <person name="De Jonge R."/>
            <person name="Ebert M.K."/>
            <person name="Suttle J.C."/>
            <person name="Jurick Ii W.M."/>
            <person name="Secor G.A."/>
            <person name="Thomma B.P."/>
            <person name="Van De Peer Y."/>
            <person name="Bolton M.D."/>
        </authorList>
    </citation>
    <scope>NUCLEOTIDE SEQUENCE [LARGE SCALE GENOMIC DNA]</scope>
    <source>
        <strain evidence="3 5">09-40</strain>
    </source>
</reference>
<dbReference type="InterPro" id="IPR039683">
    <property type="entry name" value="Lsm12-like"/>
</dbReference>
<reference evidence="4 6" key="2">
    <citation type="submission" date="2023-09" db="EMBL/GenBank/DDBJ databases">
        <title>Complete-Gapless Cercospora beticola genome.</title>
        <authorList>
            <person name="Wyatt N.A."/>
            <person name="Spanner R.E."/>
            <person name="Bolton M.D."/>
        </authorList>
    </citation>
    <scope>NUCLEOTIDE SEQUENCE [LARGE SCALE GENOMIC DNA]</scope>
    <source>
        <strain evidence="4">Cb09-40</strain>
    </source>
</reference>
<dbReference type="AlphaFoldDB" id="A0A2G5HU60"/>
<evidence type="ECO:0000256" key="1">
    <source>
        <dbReference type="SAM" id="MobiDB-lite"/>
    </source>
</evidence>